<protein>
    <submittedName>
        <fullName evidence="1">Uncharacterized protein</fullName>
    </submittedName>
</protein>
<reference evidence="1" key="1">
    <citation type="submission" date="2014-05" db="EMBL/GenBank/DDBJ databases">
        <authorList>
            <person name="Chronopoulou M."/>
        </authorList>
    </citation>
    <scope>NUCLEOTIDE SEQUENCE</scope>
    <source>
        <tissue evidence="1">Whole organism</tissue>
    </source>
</reference>
<dbReference type="AlphaFoldDB" id="A0A0K2UU24"/>
<dbReference type="EMBL" id="HACA01024412">
    <property type="protein sequence ID" value="CDW41773.1"/>
    <property type="molecule type" value="Transcribed_RNA"/>
</dbReference>
<organism evidence="1">
    <name type="scientific">Lepeophtheirus salmonis</name>
    <name type="common">Salmon louse</name>
    <name type="synonym">Caligus salmonis</name>
    <dbReference type="NCBI Taxonomy" id="72036"/>
    <lineage>
        <taxon>Eukaryota</taxon>
        <taxon>Metazoa</taxon>
        <taxon>Ecdysozoa</taxon>
        <taxon>Arthropoda</taxon>
        <taxon>Crustacea</taxon>
        <taxon>Multicrustacea</taxon>
        <taxon>Hexanauplia</taxon>
        <taxon>Copepoda</taxon>
        <taxon>Siphonostomatoida</taxon>
        <taxon>Caligidae</taxon>
        <taxon>Lepeophtheirus</taxon>
    </lineage>
</organism>
<proteinExistence type="predicted"/>
<evidence type="ECO:0000313" key="1">
    <source>
        <dbReference type="EMBL" id="CDW41773.1"/>
    </source>
</evidence>
<name>A0A0K2UU24_LEPSM</name>
<sequence>MERLQAQIEMEIEWGNKLSTEQVQEFLSSLPSYLQSEILLSVEQF</sequence>
<accession>A0A0K2UU24</accession>